<comment type="catalytic activity">
    <reaction evidence="12">
        <text>5-diphospho-1D-myo-inositol 1,2,3,4,6-pentakisphosphate + ATP + H(+) = 1,5-bis(diphospho)-1D-myo-inositol 2,3,4,6-tetrakisphosphate + ADP</text>
        <dbReference type="Rhea" id="RHEA:10276"/>
        <dbReference type="ChEBI" id="CHEBI:15378"/>
        <dbReference type="ChEBI" id="CHEBI:30616"/>
        <dbReference type="ChEBI" id="CHEBI:58628"/>
        <dbReference type="ChEBI" id="CHEBI:77983"/>
        <dbReference type="ChEBI" id="CHEBI:456216"/>
        <dbReference type="EC" id="2.7.4.24"/>
    </reaction>
    <physiologicalReaction direction="left-to-right" evidence="12">
        <dbReference type="Rhea" id="RHEA:10277"/>
    </physiologicalReaction>
</comment>
<evidence type="ECO:0000256" key="16">
    <source>
        <dbReference type="SAM" id="MobiDB-lite"/>
    </source>
</evidence>
<dbReference type="FunFam" id="3.30.470.20:FF:000003">
    <property type="entry name" value="Inositol hexakisphosphate and diphosphoinositol-pentakisphosphate kinase"/>
    <property type="match status" value="1"/>
</dbReference>
<reference evidence="19 20" key="1">
    <citation type="submission" date="2025-04" db="UniProtKB">
        <authorList>
            <consortium name="RefSeq"/>
        </authorList>
    </citation>
    <scope>IDENTIFICATION</scope>
    <source>
        <tissue evidence="19 20">Muscle</tissue>
    </source>
</reference>
<name>A0A8B7RMP0_HIPAR</name>
<dbReference type="FunFam" id="3.40.50.11950:FF:000001">
    <property type="entry name" value="Inositol hexakisphosphate and diphosphoinositol-pentakisphosphate kinase"/>
    <property type="match status" value="1"/>
</dbReference>
<evidence type="ECO:0000256" key="13">
    <source>
        <dbReference type="ARBA" id="ARBA00034629"/>
    </source>
</evidence>
<dbReference type="SUPFAM" id="SSF53254">
    <property type="entry name" value="Phosphoglycerate mutase-like"/>
    <property type="match status" value="1"/>
</dbReference>
<dbReference type="RefSeq" id="XP_019500503.1">
    <property type="nucleotide sequence ID" value="XM_019644958.1"/>
</dbReference>
<feature type="compositionally biased region" description="Polar residues" evidence="16">
    <location>
        <begin position="1518"/>
        <end position="1541"/>
    </location>
</feature>
<organism evidence="18 22">
    <name type="scientific">Hipposideros armiger</name>
    <name type="common">Great Himalayan leaf-nosed bat</name>
    <dbReference type="NCBI Taxonomy" id="186990"/>
    <lineage>
        <taxon>Eukaryota</taxon>
        <taxon>Metazoa</taxon>
        <taxon>Chordata</taxon>
        <taxon>Craniata</taxon>
        <taxon>Vertebrata</taxon>
        <taxon>Euteleostomi</taxon>
        <taxon>Mammalia</taxon>
        <taxon>Eutheria</taxon>
        <taxon>Laurasiatheria</taxon>
        <taxon>Chiroptera</taxon>
        <taxon>Yinpterochiroptera</taxon>
        <taxon>Rhinolophoidea</taxon>
        <taxon>Hipposideridae</taxon>
        <taxon>Hipposideros</taxon>
    </lineage>
</organism>
<feature type="domain" description="VIP1 N-terminal" evidence="17">
    <location>
        <begin position="55"/>
        <end position="144"/>
    </location>
</feature>
<feature type="region of interest" description="Disordered" evidence="16">
    <location>
        <begin position="1380"/>
        <end position="1403"/>
    </location>
</feature>
<evidence type="ECO:0000256" key="4">
    <source>
        <dbReference type="ARBA" id="ARBA00022475"/>
    </source>
</evidence>
<evidence type="ECO:0000256" key="2">
    <source>
        <dbReference type="ARBA" id="ARBA00004514"/>
    </source>
</evidence>
<comment type="catalytic activity">
    <reaction evidence="13">
        <text>1D-myo-inositol hexakisphosphate + ATP = 1-diphospho-1D-myo-inositol 2,3,4,5,6-pentakisphosphate + ADP</text>
        <dbReference type="Rhea" id="RHEA:37459"/>
        <dbReference type="ChEBI" id="CHEBI:30616"/>
        <dbReference type="ChEBI" id="CHEBI:58130"/>
        <dbReference type="ChEBI" id="CHEBI:74946"/>
        <dbReference type="ChEBI" id="CHEBI:456216"/>
        <dbReference type="EC" id="2.7.4.24"/>
    </reaction>
    <physiologicalReaction direction="left-to-right" evidence="13">
        <dbReference type="Rhea" id="RHEA:37460"/>
    </physiologicalReaction>
</comment>
<feature type="region of interest" description="Disordered" evidence="16">
    <location>
        <begin position="910"/>
        <end position="975"/>
    </location>
</feature>
<dbReference type="CDD" id="cd07061">
    <property type="entry name" value="HP_HAP_like"/>
    <property type="match status" value="1"/>
</dbReference>
<feature type="compositionally biased region" description="Polar residues" evidence="16">
    <location>
        <begin position="1051"/>
        <end position="1066"/>
    </location>
</feature>
<dbReference type="GO" id="GO:0033857">
    <property type="term" value="F:5-diphosphoinositol pentakisphosphate 1-kinase activity"/>
    <property type="evidence" value="ECO:0007669"/>
    <property type="project" value="TreeGrafter"/>
</dbReference>
<comment type="function">
    <text evidence="14">Bifunctional inositol kinase that acts in concert with the IP6K kinases IP6K1, IP6K2 and IP6K3 to synthesize the diphosphate group-containing inositol pyrophosphates diphosphoinositol pentakisphosphate, PP-InsP5, and bis-diphosphoinositol tetrakisphosphate, (PP)2-InsP4. PP-InsP5 and (PP)2-InsP4, also respectively called InsP7 and InsP8, regulate a variety of cellular processes, including apoptosis, vesicle trafficking, cytoskeletal dynamics, exocytosis, insulin signaling and neutrophil activation. Phosphorylates inositol hexakisphosphate (InsP6) at position 1 to produce PP-InsP5 which is in turn phosphorylated by IP6Ks to produce (PP)2-InsP4. Alternatively, phosphorylates PP-InsP5 at position 1, produced by IP6Ks from InsP6, to produce (PP)2-InsP4. Activated when cells are exposed to hyperosmotic stress.</text>
</comment>
<keyword evidence="11" id="KW-0472">Membrane</keyword>
<comment type="subcellular location">
    <subcellularLocation>
        <location evidence="1">Cell membrane</location>
    </subcellularLocation>
    <subcellularLocation>
        <location evidence="2 15">Cytoplasm</location>
        <location evidence="2 15">Cytosol</location>
    </subcellularLocation>
</comment>
<dbReference type="GO" id="GO:0032958">
    <property type="term" value="P:inositol phosphate biosynthetic process"/>
    <property type="evidence" value="ECO:0007669"/>
    <property type="project" value="TreeGrafter"/>
</dbReference>
<feature type="region of interest" description="Disordered" evidence="16">
    <location>
        <begin position="1005"/>
        <end position="1024"/>
    </location>
</feature>
<evidence type="ECO:0000313" key="18">
    <source>
        <dbReference type="Proteomes" id="UP000694851"/>
    </source>
</evidence>
<evidence type="ECO:0000256" key="6">
    <source>
        <dbReference type="ARBA" id="ARBA00022553"/>
    </source>
</evidence>
<feature type="region of interest" description="Disordered" evidence="16">
    <location>
        <begin position="1264"/>
        <end position="1299"/>
    </location>
</feature>
<keyword evidence="18" id="KW-1185">Reference proteome</keyword>
<keyword evidence="5 15" id="KW-0963">Cytoplasm</keyword>
<evidence type="ECO:0000256" key="5">
    <source>
        <dbReference type="ARBA" id="ARBA00022490"/>
    </source>
</evidence>
<keyword evidence="9 15" id="KW-0418">Kinase</keyword>
<keyword evidence="7 15" id="KW-0808">Transferase</keyword>
<dbReference type="GO" id="GO:0005829">
    <property type="term" value="C:cytosol"/>
    <property type="evidence" value="ECO:0007669"/>
    <property type="project" value="UniProtKB-SubCell"/>
</dbReference>
<dbReference type="Gene3D" id="3.30.470.20">
    <property type="entry name" value="ATP-grasp fold, B domain"/>
    <property type="match status" value="1"/>
</dbReference>
<dbReference type="GO" id="GO:0005524">
    <property type="term" value="F:ATP binding"/>
    <property type="evidence" value="ECO:0007669"/>
    <property type="project" value="UniProtKB-KW"/>
</dbReference>
<evidence type="ECO:0000313" key="20">
    <source>
        <dbReference type="RefSeq" id="XP_019500503.1"/>
    </source>
</evidence>
<evidence type="ECO:0000313" key="22">
    <source>
        <dbReference type="RefSeq" id="XP_019500505.1"/>
    </source>
</evidence>
<dbReference type="InterPro" id="IPR029033">
    <property type="entry name" value="His_PPase_superfam"/>
</dbReference>
<dbReference type="FunFam" id="3.40.50.11950:FF:000003">
    <property type="entry name" value="Inositol hexakisphosphate and diphosphoinositol-pentakisphosphate kinase"/>
    <property type="match status" value="1"/>
</dbReference>
<dbReference type="GO" id="GO:0006020">
    <property type="term" value="P:inositol metabolic process"/>
    <property type="evidence" value="ECO:0007669"/>
    <property type="project" value="TreeGrafter"/>
</dbReference>
<dbReference type="InterPro" id="IPR040557">
    <property type="entry name" value="VIP1_N"/>
</dbReference>
<dbReference type="KEGG" id="hai:109384033"/>
<dbReference type="PROSITE" id="PS00616">
    <property type="entry name" value="HIS_ACID_PHOSPHAT_1"/>
    <property type="match status" value="1"/>
</dbReference>
<feature type="compositionally biased region" description="Low complexity" evidence="16">
    <location>
        <begin position="1275"/>
        <end position="1293"/>
    </location>
</feature>
<keyword evidence="4" id="KW-1003">Cell membrane</keyword>
<accession>A0A8B7RMP0</accession>
<dbReference type="Pfam" id="PF18086">
    <property type="entry name" value="PPIP5K2_N"/>
    <property type="match status" value="1"/>
</dbReference>
<keyword evidence="10 15" id="KW-0067">ATP-binding</keyword>
<dbReference type="GeneID" id="109384033"/>
<comment type="function">
    <text evidence="15">Bifunctional inositol kinase that acts in concert with the IP6K kinases to synthesize the diphosphate group-containing inositol pyrophosphates diphosphoinositol pentakisphosphate, PP-InsP5, and bis-diphosphoinositol tetrakisphosphate, (PP)2-InsP4. PP-InsP5 and (PP)2-InsP4, also respectively called InsP7 and InsP8, may regulate a variety of cellular processes, including apoptosis, vesicle trafficking, cytoskeletal dynamics, and exocytosis. Phosphorylates inositol hexakisphosphate (InsP6).</text>
</comment>
<evidence type="ECO:0000256" key="15">
    <source>
        <dbReference type="RuleBase" id="RU365032"/>
    </source>
</evidence>
<keyword evidence="6" id="KW-0597">Phosphoprotein</keyword>
<dbReference type="InterPro" id="IPR033379">
    <property type="entry name" value="Acid_Pase_AS"/>
</dbReference>
<evidence type="ECO:0000256" key="10">
    <source>
        <dbReference type="ARBA" id="ARBA00022840"/>
    </source>
</evidence>
<evidence type="ECO:0000256" key="1">
    <source>
        <dbReference type="ARBA" id="ARBA00004236"/>
    </source>
</evidence>
<dbReference type="Proteomes" id="UP000694851">
    <property type="component" value="Unplaced"/>
</dbReference>
<dbReference type="CTD" id="9677"/>
<evidence type="ECO:0000256" key="3">
    <source>
        <dbReference type="ARBA" id="ARBA00005609"/>
    </source>
</evidence>
<dbReference type="GO" id="GO:0000828">
    <property type="term" value="F:inositol hexakisphosphate kinase activity"/>
    <property type="evidence" value="ECO:0007669"/>
    <property type="project" value="UniProtKB-ARBA"/>
</dbReference>
<evidence type="ECO:0000256" key="12">
    <source>
        <dbReference type="ARBA" id="ARBA00033696"/>
    </source>
</evidence>
<feature type="region of interest" description="Disordered" evidence="16">
    <location>
        <begin position="1037"/>
        <end position="1066"/>
    </location>
</feature>
<evidence type="ECO:0000256" key="8">
    <source>
        <dbReference type="ARBA" id="ARBA00022741"/>
    </source>
</evidence>
<protein>
    <recommendedName>
        <fullName evidence="15">Inositol hexakisphosphate and diphosphoinositol-pentakisphosphate kinase</fullName>
        <ecNumber evidence="15">2.7.4.24</ecNumber>
    </recommendedName>
</protein>
<evidence type="ECO:0000256" key="7">
    <source>
        <dbReference type="ARBA" id="ARBA00022679"/>
    </source>
</evidence>
<dbReference type="InterPro" id="IPR000560">
    <property type="entry name" value="His_Pase_clade-2"/>
</dbReference>
<sequence length="1549" mass="172818">MWSLPASEGESATAHFFLGAGDEGLGTRGIGMRTDESDSELLEDEEDEVPPEPQIIVGICAMTKKSKSKPMTQILERLCRFDYLTVIILGEDVILNEPVENWPSCHCLISFHSKGFPLDKAVAYSKLRNPFLINDLAMQYYIQDRREVYRILQEEGIDLPRYAVLNRDPARPEECSLIEGEDHVEVNGAVFPKPFVEKPVSAEDHNVYIYYPSSAGGGSQRLFRKIGSRSSVYSPESSVRKTGSYIYEEFMPTDGTDVKVYTVGPDYAHAEARKSPALDGKVERDSEGKEIRYPVMLTAMEKLVARKVCVAFKQTVCGFDLLRANGHSFVCDVNGFSFVKNSMKYYDDCAKILGNTIMRELAPQFQIPWSIPTEAEDIPIVPTTSGTMMELRCVIAIIRHGDRTPKQKMKMEVTHPRFFSLFEKHGGYKTGKLKLKRPEQLQEVLDITRLLLAELEKEPGGEIEEKTGKLEQLKSVLEMYGHFSGINRKVQLTYYPHGVKASNEGHDPQPEALGPSLLLVLKWGGELTPAGRVQAEELGRAFRCMYPGGQGDYAGFPGCGLLRLHSTFRHDLKIYASDEGRVQMTAAAFAKGLLALEGELTPILVQMVKSANMNGLLDSDGDSLSSCQHRVKARLHHILQRDAPFAPEDYDQLAPTGSTSLLNSMAVIQNPVKVCDQVFALIENLTHQIQERMQDPKSVDLQLYHSETLELMLQRWSKLERDFRQKSGRYDISKIPDIYDCVKYDVQHNASLGLQGTAELLRLSKALADVVIPQEYGISREEKLEIAVGFCLPLLRKILLDLQRTHEDESVNKLHPLYSRGVLSPGRHVRTRLYFTSESHVHSLLSVFRYGGLLDETQDAQWQRALAYLSAISELNYMTQIVIMLYEDNTRDPLSEERFHVELHFSPGVKGVEEEGSAPTGYGFRPASSENEEMKTDQGSMENLCPGKASDEPDRALQASPQPPEGPGLPRRSPLIRNRKAGSMEVMNMQCTGILDLIPLRGRRRRRSGDLPRPSPAIGLQPRAVSTTHLASCTQVLSETSSSRPGGYRLFSSSRPPTEMKQSGLGSQCTGLFSTTVLGGSSSAPNLQDYARSHGKKLPPASLKHRDEFLFVPAVKRFSVSFAKHPTNELLDDQHPVVRLLRSFSSDCPGGRPVSLDATLAHHLHQCSYHLRLFRNWLRSGQDDPECLYGFEGCSMVPTIYPLETLHNALSLRQVSEFLSNVCQRHTDAQAQVSAALFDSMHSNQASDIPFSPPRTLHSPTLQLRQRSEKPPWYSSGPSSTVSSAGPSSPTAVEGNCHFGFSDQPSLRSLVSEERQGFGLLQETPGNGAQELPIEEEQVSFEPNQSLQEPPVETSQPWQEVAEKVHQTCQQVPVISQPRQDIPEEASRPCQKVPDSSQPCKETHDDVNQTLQEVPQISQPHQKASHLCQKVSEETCQLYQEIPEELSQPCQEFSVEVGRLAQEASAINLLSQDIPEVDTPSQEFPEESDLQLQEVPEEVNQQSWVVPEVTDQLPQEGVPQTQHPSSDPNPQSRSRAPDQNSPLPPATCD</sequence>
<evidence type="ECO:0000313" key="21">
    <source>
        <dbReference type="RefSeq" id="XP_019500504.1"/>
    </source>
</evidence>
<evidence type="ECO:0000256" key="9">
    <source>
        <dbReference type="ARBA" id="ARBA00022777"/>
    </source>
</evidence>
<dbReference type="Gene3D" id="3.40.50.1240">
    <property type="entry name" value="Phosphoglycerate mutase-like"/>
    <property type="match status" value="1"/>
</dbReference>
<dbReference type="RefSeq" id="XP_019500504.1">
    <property type="nucleotide sequence ID" value="XM_019644959.1"/>
</dbReference>
<comment type="similarity">
    <text evidence="3 15">Belongs to the histidine acid phosphatase family. VIP1 subfamily.</text>
</comment>
<dbReference type="RefSeq" id="XP_019500505.1">
    <property type="nucleotide sequence ID" value="XM_019644960.1"/>
</dbReference>
<gene>
    <name evidence="19 20 21 22" type="primary">PPIP5K1</name>
</gene>
<dbReference type="OrthoDB" id="18042at2759"/>
<evidence type="ECO:0000313" key="19">
    <source>
        <dbReference type="RefSeq" id="XP_019500502.1"/>
    </source>
</evidence>
<keyword evidence="8 15" id="KW-0547">Nucleotide-binding</keyword>
<dbReference type="PANTHER" id="PTHR12750">
    <property type="entry name" value="DIPHOSPHOINOSITOL PENTAKISPHOSPHATE KINASE"/>
    <property type="match status" value="1"/>
</dbReference>
<dbReference type="Pfam" id="PF00328">
    <property type="entry name" value="His_Phos_2"/>
    <property type="match status" value="1"/>
</dbReference>
<evidence type="ECO:0000259" key="17">
    <source>
        <dbReference type="Pfam" id="PF18086"/>
    </source>
</evidence>
<feature type="region of interest" description="Disordered" evidence="16">
    <location>
        <begin position="1473"/>
        <end position="1549"/>
    </location>
</feature>
<proteinExistence type="inferred from homology"/>
<dbReference type="PANTHER" id="PTHR12750:SF11">
    <property type="entry name" value="INOSITOL HEXAKISPHOSPHATE AND DIPHOSPHOINOSITOL-PENTAKISPHOSPHATE KINASE 1"/>
    <property type="match status" value="1"/>
</dbReference>
<dbReference type="Gene3D" id="3.40.50.11950">
    <property type="match status" value="1"/>
</dbReference>
<evidence type="ECO:0000256" key="14">
    <source>
        <dbReference type="ARBA" id="ARBA00037056"/>
    </source>
</evidence>
<evidence type="ECO:0000256" key="11">
    <source>
        <dbReference type="ARBA" id="ARBA00023136"/>
    </source>
</evidence>
<dbReference type="GO" id="GO:0005886">
    <property type="term" value="C:plasma membrane"/>
    <property type="evidence" value="ECO:0007669"/>
    <property type="project" value="UniProtKB-SubCell"/>
</dbReference>
<dbReference type="InterPro" id="IPR037446">
    <property type="entry name" value="His_Pase_VIP1"/>
</dbReference>
<dbReference type="EC" id="2.7.4.24" evidence="15"/>
<dbReference type="RefSeq" id="XP_019500502.1">
    <property type="nucleotide sequence ID" value="XM_019644957.1"/>
</dbReference>